<evidence type="ECO:0000256" key="2">
    <source>
        <dbReference type="ARBA" id="ARBA00022448"/>
    </source>
</evidence>
<dbReference type="GO" id="GO:0008324">
    <property type="term" value="F:monoatomic cation transmembrane transporter activity"/>
    <property type="evidence" value="ECO:0007669"/>
    <property type="project" value="InterPro"/>
</dbReference>
<evidence type="ECO:0000256" key="5">
    <source>
        <dbReference type="ARBA" id="ARBA00023065"/>
    </source>
</evidence>
<feature type="transmembrane region" description="Helical" evidence="8">
    <location>
        <begin position="311"/>
        <end position="330"/>
    </location>
</feature>
<feature type="transmembrane region" description="Helical" evidence="8">
    <location>
        <begin position="20"/>
        <end position="43"/>
    </location>
</feature>
<dbReference type="InterPro" id="IPR001807">
    <property type="entry name" value="ClC"/>
</dbReference>
<evidence type="ECO:0000256" key="6">
    <source>
        <dbReference type="ARBA" id="ARBA00023136"/>
    </source>
</evidence>
<feature type="transmembrane region" description="Helical" evidence="8">
    <location>
        <begin position="368"/>
        <end position="392"/>
    </location>
</feature>
<feature type="transmembrane region" description="Helical" evidence="8">
    <location>
        <begin position="109"/>
        <end position="130"/>
    </location>
</feature>
<dbReference type="Pfam" id="PF02080">
    <property type="entry name" value="TrkA_C"/>
    <property type="match status" value="1"/>
</dbReference>
<dbReference type="AlphaFoldDB" id="A0A6N4TJB7"/>
<feature type="transmembrane region" description="Helical" evidence="8">
    <location>
        <begin position="231"/>
        <end position="254"/>
    </location>
</feature>
<dbReference type="RefSeq" id="WP_115715377.1">
    <property type="nucleotide sequence ID" value="NZ_AP019695.1"/>
</dbReference>
<dbReference type="GO" id="GO:0005247">
    <property type="term" value="F:voltage-gated chloride channel activity"/>
    <property type="evidence" value="ECO:0007669"/>
    <property type="project" value="TreeGrafter"/>
</dbReference>
<accession>A0A6N4TJB7</accession>
<dbReference type="Pfam" id="PF00654">
    <property type="entry name" value="Voltage_CLC"/>
    <property type="match status" value="1"/>
</dbReference>
<dbReference type="Proteomes" id="UP000464754">
    <property type="component" value="Chromosome"/>
</dbReference>
<evidence type="ECO:0000256" key="7">
    <source>
        <dbReference type="ARBA" id="ARBA00023214"/>
    </source>
</evidence>
<dbReference type="CDD" id="cd01031">
    <property type="entry name" value="EriC"/>
    <property type="match status" value="1"/>
</dbReference>
<keyword evidence="6 8" id="KW-0472">Membrane</keyword>
<evidence type="ECO:0000259" key="9">
    <source>
        <dbReference type="PROSITE" id="PS51202"/>
    </source>
</evidence>
<dbReference type="SUPFAM" id="SSF116726">
    <property type="entry name" value="TrkA C-terminal domain-like"/>
    <property type="match status" value="1"/>
</dbReference>
<evidence type="ECO:0000313" key="10">
    <source>
        <dbReference type="EMBL" id="BBK22202.1"/>
    </source>
</evidence>
<feature type="domain" description="RCK C-terminal" evidence="9">
    <location>
        <begin position="437"/>
        <end position="517"/>
    </location>
</feature>
<evidence type="ECO:0000256" key="3">
    <source>
        <dbReference type="ARBA" id="ARBA00022692"/>
    </source>
</evidence>
<gene>
    <name evidence="10" type="ORF">Aargi30884_11050</name>
</gene>
<evidence type="ECO:0000256" key="1">
    <source>
        <dbReference type="ARBA" id="ARBA00004141"/>
    </source>
</evidence>
<dbReference type="InterPro" id="IPR036721">
    <property type="entry name" value="RCK_C_sf"/>
</dbReference>
<keyword evidence="11" id="KW-1185">Reference proteome</keyword>
<dbReference type="PANTHER" id="PTHR45711:SF6">
    <property type="entry name" value="CHLORIDE CHANNEL PROTEIN"/>
    <property type="match status" value="1"/>
</dbReference>
<proteinExistence type="predicted"/>
<feature type="transmembrane region" description="Helical" evidence="8">
    <location>
        <begin position="63"/>
        <end position="83"/>
    </location>
</feature>
<evidence type="ECO:0000256" key="8">
    <source>
        <dbReference type="SAM" id="Phobius"/>
    </source>
</evidence>
<protein>
    <submittedName>
        <fullName evidence="10">Chloride ion channel protein</fullName>
    </submittedName>
</protein>
<dbReference type="Gene3D" id="3.30.70.1450">
    <property type="entry name" value="Regulator of K+ conductance, C-terminal domain"/>
    <property type="match status" value="1"/>
</dbReference>
<evidence type="ECO:0000256" key="4">
    <source>
        <dbReference type="ARBA" id="ARBA00022989"/>
    </source>
</evidence>
<feature type="transmembrane region" description="Helical" evidence="8">
    <location>
        <begin position="336"/>
        <end position="356"/>
    </location>
</feature>
<reference evidence="11" key="1">
    <citation type="submission" date="2019-05" db="EMBL/GenBank/DDBJ databases">
        <title>Complete genome sequencing of Absiella argi strain JCM 30884.</title>
        <authorList>
            <person name="Sakamoto M."/>
            <person name="Murakami T."/>
            <person name="Mori H."/>
        </authorList>
    </citation>
    <scope>NUCLEOTIDE SEQUENCE [LARGE SCALE GENOMIC DNA]</scope>
    <source>
        <strain evidence="11">JCM 30884</strain>
    </source>
</reference>
<keyword evidence="2" id="KW-0813">Transport</keyword>
<dbReference type="InterPro" id="IPR006037">
    <property type="entry name" value="RCK_C"/>
</dbReference>
<dbReference type="InterPro" id="IPR014743">
    <property type="entry name" value="Cl-channel_core"/>
</dbReference>
<keyword evidence="5" id="KW-0406">Ion transport</keyword>
<dbReference type="PRINTS" id="PR00762">
    <property type="entry name" value="CLCHANNEL"/>
</dbReference>
<organism evidence="10 11">
    <name type="scientific">Amedibacterium intestinale</name>
    <dbReference type="NCBI Taxonomy" id="2583452"/>
    <lineage>
        <taxon>Bacteria</taxon>
        <taxon>Bacillati</taxon>
        <taxon>Bacillota</taxon>
        <taxon>Erysipelotrichia</taxon>
        <taxon>Erysipelotrichales</taxon>
        <taxon>Erysipelotrichaceae</taxon>
        <taxon>Amedibacterium</taxon>
    </lineage>
</organism>
<keyword evidence="4 8" id="KW-1133">Transmembrane helix</keyword>
<dbReference type="KEGG" id="aarg:Aargi30884_11050"/>
<sequence>MDNKKGSVSHVLHTRYHFKYKLVVEGILCGAFAGMIAIVYRILLSSCEQFLSFLSIYIKEHVFAFIQWFVVLILLGLLVSWLLKKEPLIGGSGIPQVEGEMLSFLDQKWYTILLYKIIGGCASAFAGLSLGREGPSIQLGAMAGKGISRIFHRIRMEEKLLLTCGAAAGLSAAFNAPLAGVMFALEEIHRNFSPSVLICVMCSSITGDFLSRNVFGLGPVFHFAIEKTLPLHMYGWILILGILMGILGVVYNAATLKVQDIYEKFSFVKPCYRILFPFLLSGILLYFVPVVLGGGHFMIELLSERTLSLSILFGLLMIKFMFSLCCFGSGAPGGIFFPLLVLGSYAGAIFATFFIQYAGMDSTFLSNFIILGMAGFFAAIVRAPITGIILIAEMSGTLQQLLPLVAVSFVSYIVADACRSKPIYESLLERLLIKNGVNLDSFHGEKHLEEFAIELNSFACEKKVSEISWPKHCLLVSICRKEKELIPRGDTNLYTGDILVVLMDDEDTPYIRHQFKKICSNEK</sequence>
<dbReference type="PANTHER" id="PTHR45711">
    <property type="entry name" value="CHLORIDE CHANNEL PROTEIN"/>
    <property type="match status" value="1"/>
</dbReference>
<dbReference type="Gene3D" id="1.10.3080.10">
    <property type="entry name" value="Clc chloride channel"/>
    <property type="match status" value="1"/>
</dbReference>
<feature type="transmembrane region" description="Helical" evidence="8">
    <location>
        <begin position="160"/>
        <end position="185"/>
    </location>
</feature>
<dbReference type="GO" id="GO:0005886">
    <property type="term" value="C:plasma membrane"/>
    <property type="evidence" value="ECO:0007669"/>
    <property type="project" value="TreeGrafter"/>
</dbReference>
<dbReference type="GO" id="GO:0006813">
    <property type="term" value="P:potassium ion transport"/>
    <property type="evidence" value="ECO:0007669"/>
    <property type="project" value="InterPro"/>
</dbReference>
<dbReference type="EMBL" id="AP019695">
    <property type="protein sequence ID" value="BBK22202.1"/>
    <property type="molecule type" value="Genomic_DNA"/>
</dbReference>
<name>A0A6N4TJB7_9FIRM</name>
<dbReference type="SUPFAM" id="SSF81340">
    <property type="entry name" value="Clc chloride channel"/>
    <property type="match status" value="1"/>
</dbReference>
<keyword evidence="3 8" id="KW-0812">Transmembrane</keyword>
<evidence type="ECO:0000313" key="11">
    <source>
        <dbReference type="Proteomes" id="UP000464754"/>
    </source>
</evidence>
<dbReference type="PROSITE" id="PS51202">
    <property type="entry name" value="RCK_C"/>
    <property type="match status" value="1"/>
</dbReference>
<keyword evidence="7" id="KW-0868">Chloride</keyword>
<feature type="transmembrane region" description="Helical" evidence="8">
    <location>
        <begin position="274"/>
        <end position="299"/>
    </location>
</feature>
<comment type="subcellular location">
    <subcellularLocation>
        <location evidence="1">Membrane</location>
        <topology evidence="1">Multi-pass membrane protein</topology>
    </subcellularLocation>
</comment>